<dbReference type="PROSITE" id="PS00018">
    <property type="entry name" value="EF_HAND_1"/>
    <property type="match status" value="1"/>
</dbReference>
<dbReference type="SUPFAM" id="SSF103506">
    <property type="entry name" value="Mitochondrial carrier"/>
    <property type="match status" value="1"/>
</dbReference>
<dbReference type="GO" id="GO:0005315">
    <property type="term" value="F:phosphate transmembrane transporter activity"/>
    <property type="evidence" value="ECO:0007669"/>
    <property type="project" value="InterPro"/>
</dbReference>
<dbReference type="EMBL" id="CAMXCT030000349">
    <property type="protein sequence ID" value="CAL4764855.1"/>
    <property type="molecule type" value="Genomic_DNA"/>
</dbReference>
<dbReference type="SUPFAM" id="SSF53474">
    <property type="entry name" value="alpha/beta-Hydrolases"/>
    <property type="match status" value="1"/>
</dbReference>
<reference evidence="15" key="1">
    <citation type="submission" date="2022-10" db="EMBL/GenBank/DDBJ databases">
        <authorList>
            <person name="Chen Y."/>
            <person name="Dougan E. K."/>
            <person name="Chan C."/>
            <person name="Rhodes N."/>
            <person name="Thang M."/>
        </authorList>
    </citation>
    <scope>NUCLEOTIDE SEQUENCE</scope>
</reference>
<dbReference type="InterPro" id="IPR023395">
    <property type="entry name" value="MCP_dom_sf"/>
</dbReference>
<comment type="similarity">
    <text evidence="2">Belongs to the mitochondrial carrier (TC 2.A.29) family.</text>
</comment>
<dbReference type="AlphaFoldDB" id="A0A9P1BSB2"/>
<feature type="transmembrane region" description="Helical" evidence="13">
    <location>
        <begin position="620"/>
        <end position="643"/>
    </location>
</feature>
<dbReference type="PROSITE" id="PS50222">
    <property type="entry name" value="EF_HAND_2"/>
    <property type="match status" value="1"/>
</dbReference>
<feature type="repeat" description="Solcar" evidence="11">
    <location>
        <begin position="567"/>
        <end position="649"/>
    </location>
</feature>
<reference evidence="16 17" key="2">
    <citation type="submission" date="2024-05" db="EMBL/GenBank/DDBJ databases">
        <authorList>
            <person name="Chen Y."/>
            <person name="Shah S."/>
            <person name="Dougan E. K."/>
            <person name="Thang M."/>
            <person name="Chan C."/>
        </authorList>
    </citation>
    <scope>NUCLEOTIDE SEQUENCE [LARGE SCALE GENOMIC DNA]</scope>
</reference>
<evidence type="ECO:0000256" key="6">
    <source>
        <dbReference type="ARBA" id="ARBA00022792"/>
    </source>
</evidence>
<dbReference type="Pfam" id="PF00153">
    <property type="entry name" value="Mito_carr"/>
    <property type="match status" value="2"/>
</dbReference>
<dbReference type="Gene3D" id="1.50.40.10">
    <property type="entry name" value="Mitochondrial carrier domain"/>
    <property type="match status" value="2"/>
</dbReference>
<evidence type="ECO:0000256" key="10">
    <source>
        <dbReference type="ARBA" id="ARBA00023136"/>
    </source>
</evidence>
<dbReference type="InterPro" id="IPR018247">
    <property type="entry name" value="EF_Hand_1_Ca_BS"/>
</dbReference>
<sequence length="1110" mass="121654">MDPDNPQPGQDAHRSRRTSDVLPSLAWRLVFVAVSLGWLDPPSLGPTFTGSSGRMVSQRQRLRSRSVLWTAGSGWQRLNKRASWDFLLGASPFSYEEVVDNVRQEEYMKNLLWVDDFPTDNEIDNDNGVLSAGPDPDAEGYPAPFVSYLARLLLARDERCAKWWQSALSVGTDSQRELFFRFEASVAKTLRERWQNRPGALATALIKRFGGRFPFDAEQQIRLCFGLLPEDTLRGSFFDQNFTTDRDEVMEVFLAIDQDGNGMLTRKEIEKAFVSLGDGWLSNPEMEQMLEDALADSKGEVDVFGFKSAIASSVTAARRRQAQGIPDTEWWKDPAALVPAPLLETATPELLREAHESFLRQAEQKAKQPLMRERPLSLRVYALYTLAGALACTVTHVALVPIDVVKTLQQTEPSHYGHMGLIAGAQQLRQESGISALFLGVTPTLAGYAWYGASVFPGYEFFKRKLMEILGPRRAARLRILTILLAGALATFVACIGVCPAEAVRIRTVAERGFQTTFMGSLSQLFAGFPPLLLRQVFFGMAKFLVFDTVAAMIYRQFPWLHNRKRNSSLVSMFSGALAGFISTLVSQPADAILTRLAAVPQLGIASAALSLWQEGRIGAFFVGFSARAIFAALIIGGQFLLYDVAKRLFRVTHADLSQRADVLTTALRTEKLPMLIAEQGRQATVAPRAAAKRSSAVGEMTIPESWRGRFWVGPKSEKTNLLCCPHPALGGMLGSGSAGAICTCAVIGAKIRSGDSTSAAIASLQQLHRRARHRSELMSVCAVVHHRQRPGQDVPEGQSNQVESDTEDSTQTSASSHEACEKSHPTKKVPAYPFHPHFSLKSYSSSIDVIQKACRSTKGARAIVILLPGVHGGVGPCRQPGEVYDKNCLYAEVSKRLREIDAPADVFRCSWPFMHPDMKDAVSGVCRVLHYALLRASWKQSTANVSKHKRNVKVILIGHSLGGAVALNSARCLCETFGPDGIGCRSIEGLENATVKIAGLCTLNAAVSTGRLTQGCLDDLKKVSALIVSGDADKVVPPAASSHLHEVLKETCPAVRHLSLPGGTHDLFQYKDWLVSELTNFICQLLKYRAAPAKRTEPQPQIPASPTVQ</sequence>
<name>A0A9P1BSB2_9DINO</name>
<evidence type="ECO:0000313" key="15">
    <source>
        <dbReference type="EMBL" id="CAI3977543.1"/>
    </source>
</evidence>
<dbReference type="GO" id="GO:0005509">
    <property type="term" value="F:calcium ion binding"/>
    <property type="evidence" value="ECO:0007669"/>
    <property type="project" value="InterPro"/>
</dbReference>
<feature type="repeat" description="Solcar" evidence="11">
    <location>
        <begin position="478"/>
        <end position="553"/>
    </location>
</feature>
<organism evidence="15">
    <name type="scientific">Cladocopium goreaui</name>
    <dbReference type="NCBI Taxonomy" id="2562237"/>
    <lineage>
        <taxon>Eukaryota</taxon>
        <taxon>Sar</taxon>
        <taxon>Alveolata</taxon>
        <taxon>Dinophyceae</taxon>
        <taxon>Suessiales</taxon>
        <taxon>Symbiodiniaceae</taxon>
        <taxon>Cladocopium</taxon>
    </lineage>
</organism>
<feature type="repeat" description="Solcar" evidence="11">
    <location>
        <begin position="379"/>
        <end position="465"/>
    </location>
</feature>
<accession>A0A9P1BSB2</accession>
<evidence type="ECO:0000259" key="14">
    <source>
        <dbReference type="PROSITE" id="PS50222"/>
    </source>
</evidence>
<dbReference type="InterPro" id="IPR018108">
    <property type="entry name" value="MCP_transmembrane"/>
</dbReference>
<feature type="transmembrane region" description="Helical" evidence="13">
    <location>
        <begin position="381"/>
        <end position="402"/>
    </location>
</feature>
<keyword evidence="9" id="KW-0496">Mitochondrion</keyword>
<proteinExistence type="inferred from homology"/>
<comment type="subcellular location">
    <subcellularLocation>
        <location evidence="1">Mitochondrion inner membrane</location>
        <topology evidence="1">Multi-pass membrane protein</topology>
    </subcellularLocation>
</comment>
<dbReference type="OrthoDB" id="26525at2759"/>
<evidence type="ECO:0000256" key="13">
    <source>
        <dbReference type="SAM" id="Phobius"/>
    </source>
</evidence>
<dbReference type="InterPro" id="IPR029058">
    <property type="entry name" value="AB_hydrolase_fold"/>
</dbReference>
<dbReference type="InterPro" id="IPR002048">
    <property type="entry name" value="EF_hand_dom"/>
</dbReference>
<keyword evidence="4 11" id="KW-0812">Transmembrane</keyword>
<dbReference type="InterPro" id="IPR011992">
    <property type="entry name" value="EF-hand-dom_pair"/>
</dbReference>
<evidence type="ECO:0000256" key="4">
    <source>
        <dbReference type="ARBA" id="ARBA00022692"/>
    </source>
</evidence>
<protein>
    <submittedName>
        <fullName evidence="16">Mitochondrial substrate carrier family protein N (Solute carrier family 25 member 3 homolog)</fullName>
    </submittedName>
</protein>
<feature type="transmembrane region" description="Helical" evidence="13">
    <location>
        <begin position="567"/>
        <end position="587"/>
    </location>
</feature>
<comment type="caution">
    <text evidence="15">The sequence shown here is derived from an EMBL/GenBank/DDBJ whole genome shotgun (WGS) entry which is preliminary data.</text>
</comment>
<gene>
    <name evidence="15" type="ORF">C1SCF055_LOCUS5676</name>
</gene>
<evidence type="ECO:0000256" key="7">
    <source>
        <dbReference type="ARBA" id="ARBA00022837"/>
    </source>
</evidence>
<dbReference type="SUPFAM" id="SSF47473">
    <property type="entry name" value="EF-hand"/>
    <property type="match status" value="1"/>
</dbReference>
<feature type="transmembrane region" description="Helical" evidence="13">
    <location>
        <begin position="480"/>
        <end position="503"/>
    </location>
</feature>
<evidence type="ECO:0000256" key="8">
    <source>
        <dbReference type="ARBA" id="ARBA00022989"/>
    </source>
</evidence>
<dbReference type="GO" id="GO:0005743">
    <property type="term" value="C:mitochondrial inner membrane"/>
    <property type="evidence" value="ECO:0007669"/>
    <property type="project" value="UniProtKB-SubCell"/>
</dbReference>
<evidence type="ECO:0000256" key="3">
    <source>
        <dbReference type="ARBA" id="ARBA00022448"/>
    </source>
</evidence>
<evidence type="ECO:0000256" key="5">
    <source>
        <dbReference type="ARBA" id="ARBA00022737"/>
    </source>
</evidence>
<evidence type="ECO:0000256" key="9">
    <source>
        <dbReference type="ARBA" id="ARBA00023128"/>
    </source>
</evidence>
<keyword evidence="6" id="KW-0999">Mitochondrion inner membrane</keyword>
<dbReference type="EMBL" id="CAMXCT010000349">
    <property type="protein sequence ID" value="CAI3977543.1"/>
    <property type="molecule type" value="Genomic_DNA"/>
</dbReference>
<dbReference type="Gene3D" id="3.40.50.1820">
    <property type="entry name" value="alpha/beta hydrolase"/>
    <property type="match status" value="1"/>
</dbReference>
<keyword evidence="17" id="KW-1185">Reference proteome</keyword>
<feature type="transmembrane region" description="Helical" evidence="13">
    <location>
        <begin position="533"/>
        <end position="555"/>
    </location>
</feature>
<keyword evidence="7" id="KW-0106">Calcium</keyword>
<dbReference type="InterPro" id="IPR044677">
    <property type="entry name" value="SLC25A3/Pic2/Mir1-like"/>
</dbReference>
<keyword evidence="5" id="KW-0677">Repeat</keyword>
<evidence type="ECO:0000313" key="16">
    <source>
        <dbReference type="EMBL" id="CAL4764855.1"/>
    </source>
</evidence>
<dbReference type="Gene3D" id="1.10.238.10">
    <property type="entry name" value="EF-hand"/>
    <property type="match status" value="1"/>
</dbReference>
<keyword evidence="8 13" id="KW-1133">Transmembrane helix</keyword>
<keyword evidence="3" id="KW-0813">Transport</keyword>
<evidence type="ECO:0000256" key="2">
    <source>
        <dbReference type="ARBA" id="ARBA00006375"/>
    </source>
</evidence>
<feature type="compositionally biased region" description="Polar residues" evidence="12">
    <location>
        <begin position="798"/>
        <end position="817"/>
    </location>
</feature>
<evidence type="ECO:0000256" key="11">
    <source>
        <dbReference type="PROSITE-ProRule" id="PRU00282"/>
    </source>
</evidence>
<feature type="transmembrane region" description="Helical" evidence="13">
    <location>
        <begin position="593"/>
        <end position="613"/>
    </location>
</feature>
<dbReference type="Proteomes" id="UP001152797">
    <property type="component" value="Unassembled WGS sequence"/>
</dbReference>
<keyword evidence="10 11" id="KW-0472">Membrane</keyword>
<evidence type="ECO:0000256" key="1">
    <source>
        <dbReference type="ARBA" id="ARBA00004448"/>
    </source>
</evidence>
<dbReference type="PANTHER" id="PTHR45671:SF12">
    <property type="entry name" value="MITOCHONDRIAL PHOSPHATE CARRIER PROTEIN"/>
    <property type="match status" value="1"/>
</dbReference>
<dbReference type="GO" id="GO:1990547">
    <property type="term" value="P:mitochondrial phosphate ion transmembrane transport"/>
    <property type="evidence" value="ECO:0007669"/>
    <property type="project" value="InterPro"/>
</dbReference>
<feature type="domain" description="EF-hand" evidence="14">
    <location>
        <begin position="244"/>
        <end position="279"/>
    </location>
</feature>
<evidence type="ECO:0000256" key="12">
    <source>
        <dbReference type="SAM" id="MobiDB-lite"/>
    </source>
</evidence>
<dbReference type="CDD" id="cd00051">
    <property type="entry name" value="EFh"/>
    <property type="match status" value="1"/>
</dbReference>
<evidence type="ECO:0000313" key="17">
    <source>
        <dbReference type="Proteomes" id="UP001152797"/>
    </source>
</evidence>
<feature type="region of interest" description="Disordered" evidence="12">
    <location>
        <begin position="787"/>
        <end position="829"/>
    </location>
</feature>
<dbReference type="PANTHER" id="PTHR45671">
    <property type="entry name" value="SOLUTE CARRIER FAMILY 25 (MITOCHONDRIAL CARRIER PHOSPHATE CARRIER), MEMBER 3, LIKE-RELATED-RELATED"/>
    <property type="match status" value="1"/>
</dbReference>
<dbReference type="PROSITE" id="PS50920">
    <property type="entry name" value="SOLCAR"/>
    <property type="match status" value="3"/>
</dbReference>
<dbReference type="EMBL" id="CAMXCT020000349">
    <property type="protein sequence ID" value="CAL1130918.1"/>
    <property type="molecule type" value="Genomic_DNA"/>
</dbReference>